<protein>
    <submittedName>
        <fullName evidence="2">Uncharacterized protein</fullName>
    </submittedName>
</protein>
<name>A0A0K2VDX2_LEPSM</name>
<feature type="non-terminal residue" evidence="2">
    <location>
        <position position="1"/>
    </location>
</feature>
<sequence>NHPDPLQNHHILLQIRTKKFPKGQNNRLKGRKSSHPLSTVPSLKFLKVNSASSPTLRSLFH</sequence>
<feature type="region of interest" description="Disordered" evidence="1">
    <location>
        <begin position="14"/>
        <end position="37"/>
    </location>
</feature>
<accession>A0A0K2VDX2</accession>
<dbReference type="EMBL" id="HACA01031318">
    <property type="protein sequence ID" value="CDW48679.1"/>
    <property type="molecule type" value="Transcribed_RNA"/>
</dbReference>
<organism evidence="2">
    <name type="scientific">Lepeophtheirus salmonis</name>
    <name type="common">Salmon louse</name>
    <name type="synonym">Caligus salmonis</name>
    <dbReference type="NCBI Taxonomy" id="72036"/>
    <lineage>
        <taxon>Eukaryota</taxon>
        <taxon>Metazoa</taxon>
        <taxon>Ecdysozoa</taxon>
        <taxon>Arthropoda</taxon>
        <taxon>Crustacea</taxon>
        <taxon>Multicrustacea</taxon>
        <taxon>Hexanauplia</taxon>
        <taxon>Copepoda</taxon>
        <taxon>Siphonostomatoida</taxon>
        <taxon>Caligidae</taxon>
        <taxon>Lepeophtheirus</taxon>
    </lineage>
</organism>
<reference evidence="2" key="1">
    <citation type="submission" date="2014-05" db="EMBL/GenBank/DDBJ databases">
        <authorList>
            <person name="Chronopoulou M."/>
        </authorList>
    </citation>
    <scope>NUCLEOTIDE SEQUENCE</scope>
    <source>
        <tissue evidence="2">Whole organism</tissue>
    </source>
</reference>
<evidence type="ECO:0000256" key="1">
    <source>
        <dbReference type="SAM" id="MobiDB-lite"/>
    </source>
</evidence>
<evidence type="ECO:0000313" key="2">
    <source>
        <dbReference type="EMBL" id="CDW48679.1"/>
    </source>
</evidence>
<dbReference type="AlphaFoldDB" id="A0A0K2VDX2"/>
<proteinExistence type="predicted"/>